<feature type="region of interest" description="Disordered" evidence="1">
    <location>
        <begin position="749"/>
        <end position="774"/>
    </location>
</feature>
<organism evidence="2 3">
    <name type="scientific">Lipomyces tetrasporus</name>
    <dbReference type="NCBI Taxonomy" id="54092"/>
    <lineage>
        <taxon>Eukaryota</taxon>
        <taxon>Fungi</taxon>
        <taxon>Dikarya</taxon>
        <taxon>Ascomycota</taxon>
        <taxon>Saccharomycotina</taxon>
        <taxon>Lipomycetes</taxon>
        <taxon>Lipomycetales</taxon>
        <taxon>Lipomycetaceae</taxon>
        <taxon>Lipomyces</taxon>
    </lineage>
</organism>
<protein>
    <submittedName>
        <fullName evidence="2">Uncharacterized protein</fullName>
    </submittedName>
</protein>
<feature type="region of interest" description="Disordered" evidence="1">
    <location>
        <begin position="90"/>
        <end position="114"/>
    </location>
</feature>
<feature type="region of interest" description="Disordered" evidence="1">
    <location>
        <begin position="981"/>
        <end position="1069"/>
    </location>
</feature>
<feature type="compositionally biased region" description="Low complexity" evidence="1">
    <location>
        <begin position="853"/>
        <end position="874"/>
    </location>
</feature>
<feature type="compositionally biased region" description="Low complexity" evidence="1">
    <location>
        <begin position="981"/>
        <end position="1009"/>
    </location>
</feature>
<evidence type="ECO:0000313" key="2">
    <source>
        <dbReference type="EMBL" id="KAJ8103753.1"/>
    </source>
</evidence>
<reference evidence="2" key="1">
    <citation type="submission" date="2023-03" db="EMBL/GenBank/DDBJ databases">
        <title>Near-Complete genome sequence of Lipomyces tetrasporous NRRL Y-64009, an oleaginous yeast capable of growing on lignocellulosic hydrolysates.</title>
        <authorList>
            <consortium name="Lawrence Berkeley National Laboratory"/>
            <person name="Jagtap S.S."/>
            <person name="Liu J.-J."/>
            <person name="Walukiewicz H.E."/>
            <person name="Pangilinan J."/>
            <person name="Lipzen A."/>
            <person name="Ahrendt S."/>
            <person name="Koriabine M."/>
            <person name="Cobaugh K."/>
            <person name="Salamov A."/>
            <person name="Yoshinaga Y."/>
            <person name="Ng V."/>
            <person name="Daum C."/>
            <person name="Grigoriev I.V."/>
            <person name="Slininger P.J."/>
            <person name="Dien B.S."/>
            <person name="Jin Y.-S."/>
            <person name="Rao C.V."/>
        </authorList>
    </citation>
    <scope>NUCLEOTIDE SEQUENCE</scope>
    <source>
        <strain evidence="2">NRRL Y-64009</strain>
    </source>
</reference>
<feature type="region of interest" description="Disordered" evidence="1">
    <location>
        <begin position="1"/>
        <end position="34"/>
    </location>
</feature>
<dbReference type="RefSeq" id="XP_056047203.1">
    <property type="nucleotide sequence ID" value="XM_056189016.1"/>
</dbReference>
<feature type="compositionally biased region" description="Low complexity" evidence="1">
    <location>
        <begin position="1024"/>
        <end position="1053"/>
    </location>
</feature>
<feature type="compositionally biased region" description="Polar residues" evidence="1">
    <location>
        <begin position="90"/>
        <end position="105"/>
    </location>
</feature>
<evidence type="ECO:0000256" key="1">
    <source>
        <dbReference type="SAM" id="MobiDB-lite"/>
    </source>
</evidence>
<comment type="caution">
    <text evidence="2">The sequence shown here is derived from an EMBL/GenBank/DDBJ whole genome shotgun (WGS) entry which is preliminary data.</text>
</comment>
<feature type="region of interest" description="Disordered" evidence="1">
    <location>
        <begin position="853"/>
        <end position="880"/>
    </location>
</feature>
<evidence type="ECO:0000313" key="3">
    <source>
        <dbReference type="Proteomes" id="UP001217417"/>
    </source>
</evidence>
<accession>A0AAD7QYF2</accession>
<gene>
    <name evidence="2" type="ORF">POJ06DRAFT_264583</name>
</gene>
<dbReference type="Proteomes" id="UP001217417">
    <property type="component" value="Unassembled WGS sequence"/>
</dbReference>
<dbReference type="GeneID" id="80884182"/>
<feature type="region of interest" description="Disordered" evidence="1">
    <location>
        <begin position="801"/>
        <end position="832"/>
    </location>
</feature>
<name>A0AAD7QYF2_9ASCO</name>
<keyword evidence="3" id="KW-1185">Reference proteome</keyword>
<proteinExistence type="predicted"/>
<sequence>MDADQPPAPGISGLPQLPRPPLLNTYNPASTSSATATSANALQFRPPPLLQTSFHDASQAYTGAYAPQHTNEYTVQAPHRAERISVSSSFMTNGSSMNMQISTTQPKRKAGRPRDTMADSIAHEVKRQNAPPIFRCNYCEATWAHYNPYRVKKHGLDCKGMPEELRIRLAQEVTLKNSEHDTQKRAKTDGKHRLSIYDQKLLESFLIESIATAGMPISAISHSSVRRLFQYSSPSFVLPSRHALLKAILPSEIDTVRAKVTTTLQQGGDQVDSLTLSFDVLTTAFDQNFVYIYATTRTGRTYCLSGHEFPDRPPAADELATVVMSDMERIGCSKFVAVVAPKLNLFTSAAEVITSRYPHLLALEPLDHYIDQLAADLCRHPVLDGVIKTMRLIYVYFHRYGRAEGLLRARMDELRLTEGLKPLVVHEPISLYTAAVSMRRCLPALVNVVSNDRQKLDKTTNKRQLCDVLSPESWLHSDFVSKLEVIIAVLKPLSKASTSINAATATLSDVFISWVAIAVYYRDLFVACSTPSPPPVPPTTTTATTTTTTAAMPYIVPDLRQHIIVQTNRRFSQQFNAFPRAASSLTLAMFLHPTMALHDVLIKSPDQRSRVVHELYSQMSTLNDSTRSQQQFQQHNTILYDDLAKFRHRVDIYARQSVGSPQRYWAEVWEAAVKTCCQTGTILPQIAKRLFEINGSNMRRSRVRETLDWIDASLRDNLSSDLMLGLMQCRHFYIVERAIEAEGRSVTGLFGESGSDDGADSDHGGQSAGSGGVDPVDFDFEAEIEYMRDPHSRLVQKLEDDSPAASFEVERAPSRSGSGTGPYAPGTSQMYAAAAGPQSPGLAIAGVFDATSTVTSTGSPPSATSVGPAASPAGLSTPTSQENMFEVEKHVVLDNFRRTGYCFEMPFGSASSGITNAVMANMQIPQFASISPYQQPYSSNVSYPYVSQSQSMYPSVPYSRSYRTQSAPQVQYNNDISTLLSQQSTSQTASQQSPPPQQYYTSGPPQQSYHAAGSYVAPPLRRPTSASAPSTGETTPTTTSVAASHAAETSSAGKPEWSEMQRFPDNFEL</sequence>
<dbReference type="AlphaFoldDB" id="A0AAD7QYF2"/>
<dbReference type="EMBL" id="JARPMG010000001">
    <property type="protein sequence ID" value="KAJ8103753.1"/>
    <property type="molecule type" value="Genomic_DNA"/>
</dbReference>